<dbReference type="AGR" id="WB:WBGene00043952"/>
<accession>E0AHA6</accession>
<dbReference type="RefSeq" id="NP_001256071.1">
    <property type="nucleotide sequence ID" value="NM_001269142.1"/>
</dbReference>
<proteinExistence type="predicted"/>
<dbReference type="Proteomes" id="UP000001940">
    <property type="component" value="Chromosome V"/>
</dbReference>
<protein>
    <submittedName>
        <fullName evidence="3">ABC transporter permease</fullName>
    </submittedName>
</protein>
<evidence type="ECO:0000313" key="5">
    <source>
        <dbReference type="WormBase" id="ZC404.2"/>
    </source>
</evidence>
<evidence type="ECO:0000256" key="2">
    <source>
        <dbReference type="SAM" id="Phobius"/>
    </source>
</evidence>
<dbReference type="GeneID" id="13213394"/>
<feature type="transmembrane region" description="Helical" evidence="2">
    <location>
        <begin position="45"/>
        <end position="64"/>
    </location>
</feature>
<dbReference type="WormBase" id="ZC404.2">
    <property type="protein sequence ID" value="CE45229"/>
    <property type="gene ID" value="WBGene00043952"/>
</dbReference>
<keyword evidence="2" id="KW-0812">Transmembrane</keyword>
<keyword evidence="2" id="KW-0472">Membrane</keyword>
<dbReference type="KEGG" id="cel:CELE_ZC404.2"/>
<dbReference type="AlphaFoldDB" id="E0AHA6"/>
<organism evidence="3 4">
    <name type="scientific">Caenorhabditis elegans</name>
    <dbReference type="NCBI Taxonomy" id="6239"/>
    <lineage>
        <taxon>Eukaryota</taxon>
        <taxon>Metazoa</taxon>
        <taxon>Ecdysozoa</taxon>
        <taxon>Nematoda</taxon>
        <taxon>Chromadorea</taxon>
        <taxon>Rhabditida</taxon>
        <taxon>Rhabditina</taxon>
        <taxon>Rhabditomorpha</taxon>
        <taxon>Rhabditoidea</taxon>
        <taxon>Rhabditidae</taxon>
        <taxon>Peloderinae</taxon>
        <taxon>Caenorhabditis</taxon>
    </lineage>
</organism>
<keyword evidence="4" id="KW-1185">Reference proteome</keyword>
<keyword evidence="2" id="KW-1133">Transmembrane helix</keyword>
<dbReference type="PaxDb" id="6239-ZC404.2"/>
<dbReference type="InParanoid" id="E0AHA6"/>
<dbReference type="EMBL" id="BX284605">
    <property type="protein sequence ID" value="CCD72500.1"/>
    <property type="molecule type" value="Genomic_DNA"/>
</dbReference>
<gene>
    <name evidence="3" type="ORF">CELE_ZC404.2</name>
    <name evidence="3 5" type="ORF">ZC404.2</name>
</gene>
<dbReference type="HOGENOM" id="CLU_2778180_0_0_1"/>
<sequence length="69" mass="7692">MNKTSKTTASSSKKTSISSGKPKTPRRKKPGAVSRLLTTELPLNFLFIYIVLAAMFTTLIFWSLNPVKF</sequence>
<dbReference type="Bgee" id="WBGene00043952">
    <property type="expression patterns" value="Expressed in larva and 2 other cell types or tissues"/>
</dbReference>
<evidence type="ECO:0000313" key="4">
    <source>
        <dbReference type="Proteomes" id="UP000001940"/>
    </source>
</evidence>
<name>E0AHA6_CAEEL</name>
<dbReference type="SMR" id="E0AHA6"/>
<dbReference type="CTD" id="13213394"/>
<evidence type="ECO:0000313" key="3">
    <source>
        <dbReference type="EMBL" id="CCD72500.1"/>
    </source>
</evidence>
<feature type="compositionally biased region" description="Low complexity" evidence="1">
    <location>
        <begin position="1"/>
        <end position="22"/>
    </location>
</feature>
<feature type="region of interest" description="Disordered" evidence="1">
    <location>
        <begin position="1"/>
        <end position="31"/>
    </location>
</feature>
<evidence type="ECO:0000256" key="1">
    <source>
        <dbReference type="SAM" id="MobiDB-lite"/>
    </source>
</evidence>
<reference evidence="3 4" key="1">
    <citation type="journal article" date="1998" name="Science">
        <title>Genome sequence of the nematode C. elegans: a platform for investigating biology.</title>
        <authorList>
            <consortium name="The C. elegans sequencing consortium"/>
            <person name="Sulson J.E."/>
            <person name="Waterston R."/>
        </authorList>
    </citation>
    <scope>NUCLEOTIDE SEQUENCE [LARGE SCALE GENOMIC DNA]</scope>
    <source>
        <strain evidence="3 4">Bristol N2</strain>
    </source>
</reference>